<proteinExistence type="inferred from homology"/>
<organism evidence="4 5">
    <name type="scientific">Orchesella dallaii</name>
    <dbReference type="NCBI Taxonomy" id="48710"/>
    <lineage>
        <taxon>Eukaryota</taxon>
        <taxon>Metazoa</taxon>
        <taxon>Ecdysozoa</taxon>
        <taxon>Arthropoda</taxon>
        <taxon>Hexapoda</taxon>
        <taxon>Collembola</taxon>
        <taxon>Entomobryomorpha</taxon>
        <taxon>Entomobryoidea</taxon>
        <taxon>Orchesellidae</taxon>
        <taxon>Orchesellinae</taxon>
        <taxon>Orchesella</taxon>
    </lineage>
</organism>
<accession>A0ABP1QT60</accession>
<evidence type="ECO:0000256" key="2">
    <source>
        <dbReference type="ARBA" id="ARBA00022741"/>
    </source>
</evidence>
<dbReference type="EMBL" id="CAXLJM020000046">
    <property type="protein sequence ID" value="CAL8110863.1"/>
    <property type="molecule type" value="Genomic_DNA"/>
</dbReference>
<dbReference type="InterPro" id="IPR005654">
    <property type="entry name" value="ATPase_AFG1-like"/>
</dbReference>
<comment type="caution">
    <text evidence="4">The sequence shown here is derived from an EMBL/GenBank/DDBJ whole genome shotgun (WGS) entry which is preliminary data.</text>
</comment>
<evidence type="ECO:0000313" key="4">
    <source>
        <dbReference type="EMBL" id="CAL8110863.1"/>
    </source>
</evidence>
<dbReference type="SUPFAM" id="SSF52540">
    <property type="entry name" value="P-loop containing nucleoside triphosphate hydrolases"/>
    <property type="match status" value="1"/>
</dbReference>
<dbReference type="PANTHER" id="PTHR12169:SF6">
    <property type="entry name" value="AFG1-LIKE ATPASE"/>
    <property type="match status" value="1"/>
</dbReference>
<dbReference type="Pfam" id="PF03969">
    <property type="entry name" value="AFG1_ATPase"/>
    <property type="match status" value="1"/>
</dbReference>
<dbReference type="InterPro" id="IPR027417">
    <property type="entry name" value="P-loop_NTPase"/>
</dbReference>
<gene>
    <name evidence="4" type="ORF">ODALV1_LOCUS14499</name>
</gene>
<evidence type="ECO:0000313" key="5">
    <source>
        <dbReference type="Proteomes" id="UP001642540"/>
    </source>
</evidence>
<name>A0ABP1QT60_9HEXA</name>
<evidence type="ECO:0000256" key="3">
    <source>
        <dbReference type="ARBA" id="ARBA00022840"/>
    </source>
</evidence>
<dbReference type="Proteomes" id="UP001642540">
    <property type="component" value="Unassembled WGS sequence"/>
</dbReference>
<evidence type="ECO:0008006" key="6">
    <source>
        <dbReference type="Google" id="ProtNLM"/>
    </source>
</evidence>
<sequence>MPQQYLHHISRCLLASTTTIPSSASFKASFIPTRLKNVASCNSSFLLVFVKRWSSSTTSSKTPIRQGTVTPSEAYSEKVGNKEITEDAHQIKIIKALDNLYKEIGHYSPPPKQTAMTKMFKGFFGGTSAQKVDTSKMPKGLYIHGAVGGGKTFCMDMFHEIAPVRRKLRVHFHSFMSDVHTRIHKVKQQTVHDSSLGTKPRVYDPIPPVADEIAEDAWLMCFDEFQVTDIADAMILKRLFTELFNNGVVVVATSNRPPDDLYKNGLQRSNFIPFIEILKDRCNVVSLDSGIDYRQRRLPGSKSSIYFIKTESDADAEMNKIFKFLSSKENDTVRPKTLTILGRNVTFEKTCGQIVDCTFEELCDRPLGAADYLTMAQFFHTVFIRNVPQLNLKMKSQARRFITMIDTFYDNRVSAMIIYKRYKLVS</sequence>
<dbReference type="Gene3D" id="3.40.50.300">
    <property type="entry name" value="P-loop containing nucleotide triphosphate hydrolases"/>
    <property type="match status" value="1"/>
</dbReference>
<keyword evidence="2" id="KW-0547">Nucleotide-binding</keyword>
<protein>
    <recommendedName>
        <fullName evidence="6">ATPase N2B</fullName>
    </recommendedName>
</protein>
<keyword evidence="5" id="KW-1185">Reference proteome</keyword>
<dbReference type="PANTHER" id="PTHR12169">
    <property type="entry name" value="ATPASE N2B"/>
    <property type="match status" value="1"/>
</dbReference>
<dbReference type="NCBIfam" id="NF040713">
    <property type="entry name" value="ZapE"/>
    <property type="match status" value="1"/>
</dbReference>
<keyword evidence="3" id="KW-0067">ATP-binding</keyword>
<evidence type="ECO:0000256" key="1">
    <source>
        <dbReference type="ARBA" id="ARBA00010322"/>
    </source>
</evidence>
<comment type="similarity">
    <text evidence="1">Belongs to the AFG1 ATPase family.</text>
</comment>
<reference evidence="4 5" key="1">
    <citation type="submission" date="2024-08" db="EMBL/GenBank/DDBJ databases">
        <authorList>
            <person name="Cucini C."/>
            <person name="Frati F."/>
        </authorList>
    </citation>
    <scope>NUCLEOTIDE SEQUENCE [LARGE SCALE GENOMIC DNA]</scope>
</reference>